<keyword evidence="1" id="KW-0472">Membrane</keyword>
<protein>
    <submittedName>
        <fullName evidence="2">Uncharacterized protein</fullName>
    </submittedName>
</protein>
<name>A0A0A9EQ97_ARUDO</name>
<keyword evidence="1" id="KW-0812">Transmembrane</keyword>
<reference evidence="2" key="2">
    <citation type="journal article" date="2015" name="Data Brief">
        <title>Shoot transcriptome of the giant reed, Arundo donax.</title>
        <authorList>
            <person name="Barrero R.A."/>
            <person name="Guerrero F.D."/>
            <person name="Moolhuijzen P."/>
            <person name="Goolsby J.A."/>
            <person name="Tidwell J."/>
            <person name="Bellgard S.E."/>
            <person name="Bellgard M.I."/>
        </authorList>
    </citation>
    <scope>NUCLEOTIDE SEQUENCE</scope>
    <source>
        <tissue evidence="2">Shoot tissue taken approximately 20 cm above the soil surface</tissue>
    </source>
</reference>
<reference evidence="2" key="1">
    <citation type="submission" date="2014-09" db="EMBL/GenBank/DDBJ databases">
        <authorList>
            <person name="Magalhaes I.L.F."/>
            <person name="Oliveira U."/>
            <person name="Santos F.R."/>
            <person name="Vidigal T.H.D.A."/>
            <person name="Brescovit A.D."/>
            <person name="Santos A.J."/>
        </authorList>
    </citation>
    <scope>NUCLEOTIDE SEQUENCE</scope>
    <source>
        <tissue evidence="2">Shoot tissue taken approximately 20 cm above the soil surface</tissue>
    </source>
</reference>
<keyword evidence="1" id="KW-1133">Transmembrane helix</keyword>
<sequence>MEWLRAGGIQASPLMAGFIQLIVAMAVSLEFIIEIQDHGQDS</sequence>
<proteinExistence type="predicted"/>
<dbReference type="EMBL" id="GBRH01196752">
    <property type="protein sequence ID" value="JAE01144.1"/>
    <property type="molecule type" value="Transcribed_RNA"/>
</dbReference>
<organism evidence="2">
    <name type="scientific">Arundo donax</name>
    <name type="common">Giant reed</name>
    <name type="synonym">Donax arundinaceus</name>
    <dbReference type="NCBI Taxonomy" id="35708"/>
    <lineage>
        <taxon>Eukaryota</taxon>
        <taxon>Viridiplantae</taxon>
        <taxon>Streptophyta</taxon>
        <taxon>Embryophyta</taxon>
        <taxon>Tracheophyta</taxon>
        <taxon>Spermatophyta</taxon>
        <taxon>Magnoliopsida</taxon>
        <taxon>Liliopsida</taxon>
        <taxon>Poales</taxon>
        <taxon>Poaceae</taxon>
        <taxon>PACMAD clade</taxon>
        <taxon>Arundinoideae</taxon>
        <taxon>Arundineae</taxon>
        <taxon>Arundo</taxon>
    </lineage>
</organism>
<feature type="transmembrane region" description="Helical" evidence="1">
    <location>
        <begin position="12"/>
        <end position="33"/>
    </location>
</feature>
<evidence type="ECO:0000313" key="2">
    <source>
        <dbReference type="EMBL" id="JAE01144.1"/>
    </source>
</evidence>
<accession>A0A0A9EQ97</accession>
<evidence type="ECO:0000256" key="1">
    <source>
        <dbReference type="SAM" id="Phobius"/>
    </source>
</evidence>
<dbReference type="AlphaFoldDB" id="A0A0A9EQ97"/>